<reference evidence="3" key="1">
    <citation type="journal article" date="2013" name="Proc. Natl. Acad. Sci. U.S.A.">
        <title>Genome structure and metabolic features in the red seaweed Chondrus crispus shed light on evolution of the Archaeplastida.</title>
        <authorList>
            <person name="Collen J."/>
            <person name="Porcel B."/>
            <person name="Carre W."/>
            <person name="Ball S.G."/>
            <person name="Chaparro C."/>
            <person name="Tonon T."/>
            <person name="Barbeyron T."/>
            <person name="Michel G."/>
            <person name="Noel B."/>
            <person name="Valentin K."/>
            <person name="Elias M."/>
            <person name="Artiguenave F."/>
            <person name="Arun A."/>
            <person name="Aury J.M."/>
            <person name="Barbosa-Neto J.F."/>
            <person name="Bothwell J.H."/>
            <person name="Bouget F.Y."/>
            <person name="Brillet L."/>
            <person name="Cabello-Hurtado F."/>
            <person name="Capella-Gutierrez S."/>
            <person name="Charrier B."/>
            <person name="Cladiere L."/>
            <person name="Cock J.M."/>
            <person name="Coelho S.M."/>
            <person name="Colleoni C."/>
            <person name="Czjzek M."/>
            <person name="Da Silva C."/>
            <person name="Delage L."/>
            <person name="Denoeud F."/>
            <person name="Deschamps P."/>
            <person name="Dittami S.M."/>
            <person name="Gabaldon T."/>
            <person name="Gachon C.M."/>
            <person name="Groisillier A."/>
            <person name="Herve C."/>
            <person name="Jabbari K."/>
            <person name="Katinka M."/>
            <person name="Kloareg B."/>
            <person name="Kowalczyk N."/>
            <person name="Labadie K."/>
            <person name="Leblanc C."/>
            <person name="Lopez P.J."/>
            <person name="McLachlan D.H."/>
            <person name="Meslet-Cladiere L."/>
            <person name="Moustafa A."/>
            <person name="Nehr Z."/>
            <person name="Nyvall Collen P."/>
            <person name="Panaud O."/>
            <person name="Partensky F."/>
            <person name="Poulain J."/>
            <person name="Rensing S.A."/>
            <person name="Rousvoal S."/>
            <person name="Samson G."/>
            <person name="Symeonidi A."/>
            <person name="Weissenbach J."/>
            <person name="Zambounis A."/>
            <person name="Wincker P."/>
            <person name="Boyen C."/>
        </authorList>
    </citation>
    <scope>NUCLEOTIDE SEQUENCE [LARGE SCALE GENOMIC DNA]</scope>
    <source>
        <strain evidence="3">cv. Stackhouse</strain>
    </source>
</reference>
<protein>
    <submittedName>
        <fullName evidence="2">Uncharacterized protein</fullName>
    </submittedName>
</protein>
<dbReference type="Gramene" id="CDF41180">
    <property type="protein sequence ID" value="CDF41180"/>
    <property type="gene ID" value="CHC_T00007722001"/>
</dbReference>
<feature type="compositionally biased region" description="Pro residues" evidence="1">
    <location>
        <begin position="53"/>
        <end position="69"/>
    </location>
</feature>
<sequence length="100" mass="11123">MPKYLSRFVTSQSPSPFASRLHLTPRLSPGKSIHPRRNHYYAHPYRMLYNTSPAPPLSPSPPAPPPPPCTHLTAPGPRRTLSRPRPCPPSLPNAPPPRPR</sequence>
<feature type="region of interest" description="Disordered" evidence="1">
    <location>
        <begin position="51"/>
        <end position="100"/>
    </location>
</feature>
<dbReference type="EMBL" id="HG002320">
    <property type="protein sequence ID" value="CDF41180.1"/>
    <property type="molecule type" value="Genomic_DNA"/>
</dbReference>
<feature type="region of interest" description="Disordered" evidence="1">
    <location>
        <begin position="1"/>
        <end position="39"/>
    </location>
</feature>
<dbReference type="Proteomes" id="UP000012073">
    <property type="component" value="Unassembled WGS sequence"/>
</dbReference>
<feature type="compositionally biased region" description="Pro residues" evidence="1">
    <location>
        <begin position="85"/>
        <end position="100"/>
    </location>
</feature>
<keyword evidence="3" id="KW-1185">Reference proteome</keyword>
<proteinExistence type="predicted"/>
<gene>
    <name evidence="2" type="ORF">CHC_T00007722001</name>
</gene>
<evidence type="ECO:0000256" key="1">
    <source>
        <dbReference type="SAM" id="MobiDB-lite"/>
    </source>
</evidence>
<name>R7QUZ4_CHOCR</name>
<dbReference type="KEGG" id="ccp:CHC_T00007722001"/>
<feature type="compositionally biased region" description="Low complexity" evidence="1">
    <location>
        <begin position="70"/>
        <end position="79"/>
    </location>
</feature>
<evidence type="ECO:0000313" key="2">
    <source>
        <dbReference type="EMBL" id="CDF41180.1"/>
    </source>
</evidence>
<evidence type="ECO:0000313" key="3">
    <source>
        <dbReference type="Proteomes" id="UP000012073"/>
    </source>
</evidence>
<dbReference type="AlphaFoldDB" id="R7QUZ4"/>
<dbReference type="RefSeq" id="XP_005711474.1">
    <property type="nucleotide sequence ID" value="XM_005711417.1"/>
</dbReference>
<dbReference type="GeneID" id="17319188"/>
<accession>R7QUZ4</accession>
<organism evidence="2 3">
    <name type="scientific">Chondrus crispus</name>
    <name type="common">Carrageen Irish moss</name>
    <name type="synonym">Polymorpha crispa</name>
    <dbReference type="NCBI Taxonomy" id="2769"/>
    <lineage>
        <taxon>Eukaryota</taxon>
        <taxon>Rhodophyta</taxon>
        <taxon>Florideophyceae</taxon>
        <taxon>Rhodymeniophycidae</taxon>
        <taxon>Gigartinales</taxon>
        <taxon>Gigartinaceae</taxon>
        <taxon>Chondrus</taxon>
    </lineage>
</organism>